<evidence type="ECO:0000256" key="8">
    <source>
        <dbReference type="ARBA" id="ARBA00022989"/>
    </source>
</evidence>
<dbReference type="Proteomes" id="UP001652640">
    <property type="component" value="Unplaced"/>
</dbReference>
<evidence type="ECO:0000256" key="1">
    <source>
        <dbReference type="ARBA" id="ARBA00004424"/>
    </source>
</evidence>
<feature type="transmembrane region" description="Helical" evidence="21">
    <location>
        <begin position="179"/>
        <end position="201"/>
    </location>
</feature>
<keyword evidence="22" id="KW-1185">Reference proteome</keyword>
<protein>
    <recommendedName>
        <fullName evidence="3">Sodium-dependent phosphate transport protein 2B</fullName>
    </recommendedName>
    <alternativeName>
        <fullName evidence="17">Na(+)-dependent phosphate cotransporter 2B</fullName>
    </alternativeName>
    <alternativeName>
        <fullName evidence="15">Sodium/phosphate cotransporter 2B</fullName>
    </alternativeName>
    <alternativeName>
        <fullName evidence="16">Solute carrier family 34 member 2</fullName>
    </alternativeName>
</protein>
<evidence type="ECO:0000256" key="2">
    <source>
        <dbReference type="ARBA" id="ARBA00005808"/>
    </source>
</evidence>
<dbReference type="Pfam" id="PF02690">
    <property type="entry name" value="Na_Pi_cotrans"/>
    <property type="match status" value="1"/>
</dbReference>
<keyword evidence="8 21" id="KW-1133">Transmembrane helix</keyword>
<dbReference type="RefSeq" id="XP_070320832.1">
    <property type="nucleotide sequence ID" value="XM_070464731.1"/>
</dbReference>
<organism evidence="22 23">
    <name type="scientific">Odocoileus virginianus</name>
    <name type="common">White-tailed deer</name>
    <dbReference type="NCBI Taxonomy" id="9874"/>
    <lineage>
        <taxon>Eukaryota</taxon>
        <taxon>Metazoa</taxon>
        <taxon>Chordata</taxon>
        <taxon>Craniata</taxon>
        <taxon>Vertebrata</taxon>
        <taxon>Euteleostomi</taxon>
        <taxon>Mammalia</taxon>
        <taxon>Eutheria</taxon>
        <taxon>Laurasiatheria</taxon>
        <taxon>Artiodactyla</taxon>
        <taxon>Ruminantia</taxon>
        <taxon>Pecora</taxon>
        <taxon>Cervidae</taxon>
        <taxon>Odocoileinae</taxon>
        <taxon>Odocoileus</taxon>
    </lineage>
</organism>
<keyword evidence="13" id="KW-0325">Glycoprotein</keyword>
<comment type="function">
    <text evidence="19">Involved in actively transporting phosphate into cells via Na(+) cotransport.</text>
</comment>
<dbReference type="PANTHER" id="PTHR10010:SF23">
    <property type="entry name" value="SODIUM-DEPENDENT PHOSPHATE TRANSPORT PROTEIN 2B"/>
    <property type="match status" value="1"/>
</dbReference>
<dbReference type="PANTHER" id="PTHR10010">
    <property type="entry name" value="SOLUTE CARRIER FAMILY 34 SODIUM PHOSPHATE , MEMBER 2-RELATED"/>
    <property type="match status" value="1"/>
</dbReference>
<reference evidence="23" key="1">
    <citation type="submission" date="2025-08" db="UniProtKB">
        <authorList>
            <consortium name="RefSeq"/>
        </authorList>
    </citation>
    <scope>IDENTIFICATION</scope>
    <source>
        <tissue evidence="23">Tongue muscle</tissue>
    </source>
</reference>
<keyword evidence="6 21" id="KW-0812">Transmembrane</keyword>
<evidence type="ECO:0000256" key="5">
    <source>
        <dbReference type="ARBA" id="ARBA00022475"/>
    </source>
</evidence>
<feature type="region of interest" description="Disordered" evidence="20">
    <location>
        <begin position="1"/>
        <end position="43"/>
    </location>
</feature>
<keyword evidence="5" id="KW-1003">Cell membrane</keyword>
<evidence type="ECO:0000256" key="11">
    <source>
        <dbReference type="ARBA" id="ARBA00023136"/>
    </source>
</evidence>
<comment type="similarity">
    <text evidence="2">Belongs to the SLC34A transporter family.</text>
</comment>
<name>A0ABM4HZ31_ODOVR</name>
<feature type="transmembrane region" description="Helical" evidence="21">
    <location>
        <begin position="100"/>
        <end position="121"/>
    </location>
</feature>
<evidence type="ECO:0000256" key="10">
    <source>
        <dbReference type="ARBA" id="ARBA00023065"/>
    </source>
</evidence>
<evidence type="ECO:0000256" key="16">
    <source>
        <dbReference type="ARBA" id="ARBA00029768"/>
    </source>
</evidence>
<keyword evidence="7" id="KW-0769">Symport</keyword>
<keyword evidence="4" id="KW-0813">Transport</keyword>
<keyword evidence="9" id="KW-0915">Sodium</keyword>
<keyword evidence="11 21" id="KW-0472">Membrane</keyword>
<keyword evidence="10" id="KW-0406">Ion transport</keyword>
<comment type="subcellular location">
    <subcellularLocation>
        <location evidence="1">Apical cell membrane</location>
        <topology evidence="1">Multi-pass membrane protein</topology>
    </subcellularLocation>
</comment>
<keyword evidence="12" id="KW-1015">Disulfide bond</keyword>
<dbReference type="GeneID" id="110139629"/>
<evidence type="ECO:0000256" key="18">
    <source>
        <dbReference type="ARBA" id="ARBA00034042"/>
    </source>
</evidence>
<evidence type="ECO:0000256" key="15">
    <source>
        <dbReference type="ARBA" id="ARBA00029612"/>
    </source>
</evidence>
<evidence type="ECO:0000256" key="9">
    <source>
        <dbReference type="ARBA" id="ARBA00023053"/>
    </source>
</evidence>
<accession>A0ABM4HZ31</accession>
<evidence type="ECO:0000256" key="4">
    <source>
        <dbReference type="ARBA" id="ARBA00022448"/>
    </source>
</evidence>
<keyword evidence="14" id="KW-0739">Sodium transport</keyword>
<evidence type="ECO:0000256" key="13">
    <source>
        <dbReference type="ARBA" id="ARBA00023180"/>
    </source>
</evidence>
<evidence type="ECO:0000256" key="21">
    <source>
        <dbReference type="SAM" id="Phobius"/>
    </source>
</evidence>
<gene>
    <name evidence="23" type="primary">LOC110139629</name>
</gene>
<evidence type="ECO:0000256" key="6">
    <source>
        <dbReference type="ARBA" id="ARBA00022692"/>
    </source>
</evidence>
<feature type="transmembrane region" description="Helical" evidence="21">
    <location>
        <begin position="142"/>
        <end position="159"/>
    </location>
</feature>
<feature type="compositionally biased region" description="Basic and acidic residues" evidence="20">
    <location>
        <begin position="17"/>
        <end position="40"/>
    </location>
</feature>
<evidence type="ECO:0000256" key="14">
    <source>
        <dbReference type="ARBA" id="ARBA00023201"/>
    </source>
</evidence>
<dbReference type="InterPro" id="IPR003841">
    <property type="entry name" value="Na/Pi_transpt"/>
</dbReference>
<proteinExistence type="inferred from homology"/>
<sequence>MAPWPELENAQPTSEKYTVKADGEQSAKPEKGKETEKDDTGAPITKIELVPSHSTVALIEEPTEVEDPWDLPELQDTGIKWSERGTTGKILCVFQGIGKFILLLVFLYFFVCSLDVLSSAFQLAGGKVAGKFFNNNSIMSNPLAGVVIGVLVTVLVQSSSTSTSIVVSMVASSLVPVSAAIPIIMGANIGTSITNTIVALMQAGDRKEFRR</sequence>
<comment type="catalytic activity">
    <reaction evidence="18">
        <text>3 Na(+)(out) + phosphate(out) = 3 Na(+)(in) + phosphate(in)</text>
        <dbReference type="Rhea" id="RHEA:71255"/>
        <dbReference type="ChEBI" id="CHEBI:29101"/>
        <dbReference type="ChEBI" id="CHEBI:43474"/>
    </reaction>
    <physiologicalReaction direction="left-to-right" evidence="18">
        <dbReference type="Rhea" id="RHEA:71256"/>
    </physiologicalReaction>
</comment>
<evidence type="ECO:0000256" key="19">
    <source>
        <dbReference type="ARBA" id="ARBA00034091"/>
    </source>
</evidence>
<evidence type="ECO:0000313" key="23">
    <source>
        <dbReference type="RefSeq" id="XP_070320832.1"/>
    </source>
</evidence>
<evidence type="ECO:0000256" key="12">
    <source>
        <dbReference type="ARBA" id="ARBA00023157"/>
    </source>
</evidence>
<evidence type="ECO:0000313" key="22">
    <source>
        <dbReference type="Proteomes" id="UP001652640"/>
    </source>
</evidence>
<evidence type="ECO:0000256" key="17">
    <source>
        <dbReference type="ARBA" id="ARBA00031843"/>
    </source>
</evidence>
<evidence type="ECO:0000256" key="20">
    <source>
        <dbReference type="SAM" id="MobiDB-lite"/>
    </source>
</evidence>
<evidence type="ECO:0000256" key="3">
    <source>
        <dbReference type="ARBA" id="ARBA00020024"/>
    </source>
</evidence>
<evidence type="ECO:0000256" key="7">
    <source>
        <dbReference type="ARBA" id="ARBA00022847"/>
    </source>
</evidence>